<dbReference type="EMBL" id="BMPQ01000057">
    <property type="protein sequence ID" value="GGL16897.1"/>
    <property type="molecule type" value="Genomic_DNA"/>
</dbReference>
<sequence length="147" mass="14897">MTSSHTTGHEPSVQAAQPSTLLLVRRGGLAGAFAAVCTTAMAAIARAADVSLEVDAAAIPIAAFALWTLVGAALGVLMARLLRARRRFLVVTVVATGLSLIPPIALPDDSATKSVLVAAHLLAATIIIPILSRGLTTVAANGGARDR</sequence>
<feature type="transmembrane region" description="Helical" evidence="1">
    <location>
        <begin position="88"/>
        <end position="106"/>
    </location>
</feature>
<keyword evidence="1" id="KW-0472">Membrane</keyword>
<feature type="transmembrane region" description="Helical" evidence="1">
    <location>
        <begin position="118"/>
        <end position="140"/>
    </location>
</feature>
<dbReference type="Pfam" id="PF19545">
    <property type="entry name" value="DUF6069"/>
    <property type="match status" value="1"/>
</dbReference>
<accession>A0A917RP68</accession>
<proteinExistence type="predicted"/>
<dbReference type="InterPro" id="IPR045713">
    <property type="entry name" value="DUF6069"/>
</dbReference>
<evidence type="ECO:0000313" key="2">
    <source>
        <dbReference type="EMBL" id="GGL16897.1"/>
    </source>
</evidence>
<keyword evidence="1" id="KW-1133">Transmembrane helix</keyword>
<keyword evidence="1" id="KW-0812">Transmembrane</keyword>
<dbReference type="Proteomes" id="UP000637788">
    <property type="component" value="Unassembled WGS sequence"/>
</dbReference>
<evidence type="ECO:0000313" key="3">
    <source>
        <dbReference type="Proteomes" id="UP000637788"/>
    </source>
</evidence>
<organism evidence="2 3">
    <name type="scientific">Streptomyces flaveus</name>
    <dbReference type="NCBI Taxonomy" id="66370"/>
    <lineage>
        <taxon>Bacteria</taxon>
        <taxon>Bacillati</taxon>
        <taxon>Actinomycetota</taxon>
        <taxon>Actinomycetes</taxon>
        <taxon>Kitasatosporales</taxon>
        <taxon>Streptomycetaceae</taxon>
        <taxon>Streptomyces</taxon>
        <taxon>Streptomyces aurantiacus group</taxon>
    </lineage>
</organism>
<reference evidence="2" key="1">
    <citation type="journal article" date="2014" name="Int. J. Syst. Evol. Microbiol.">
        <title>Complete genome sequence of Corynebacterium casei LMG S-19264T (=DSM 44701T), isolated from a smear-ripened cheese.</title>
        <authorList>
            <consortium name="US DOE Joint Genome Institute (JGI-PGF)"/>
            <person name="Walter F."/>
            <person name="Albersmeier A."/>
            <person name="Kalinowski J."/>
            <person name="Ruckert C."/>
        </authorList>
    </citation>
    <scope>NUCLEOTIDE SEQUENCE</scope>
    <source>
        <strain evidence="2">JCM 3035</strain>
    </source>
</reference>
<feature type="transmembrane region" description="Helical" evidence="1">
    <location>
        <begin position="57"/>
        <end position="76"/>
    </location>
</feature>
<protein>
    <submittedName>
        <fullName evidence="2">Uncharacterized protein</fullName>
    </submittedName>
</protein>
<dbReference type="RefSeq" id="WP_189327678.1">
    <property type="nucleotide sequence ID" value="NZ_BMPQ01000057.1"/>
</dbReference>
<dbReference type="AlphaFoldDB" id="A0A917RP68"/>
<feature type="transmembrane region" description="Helical" evidence="1">
    <location>
        <begin position="27"/>
        <end position="45"/>
    </location>
</feature>
<gene>
    <name evidence="2" type="ORF">GCM10010094_92160</name>
</gene>
<reference evidence="2" key="2">
    <citation type="submission" date="2020-09" db="EMBL/GenBank/DDBJ databases">
        <authorList>
            <person name="Sun Q."/>
            <person name="Ohkuma M."/>
        </authorList>
    </citation>
    <scope>NUCLEOTIDE SEQUENCE</scope>
    <source>
        <strain evidence="2">JCM 3035</strain>
    </source>
</reference>
<name>A0A917RP68_9ACTN</name>
<evidence type="ECO:0000256" key="1">
    <source>
        <dbReference type="SAM" id="Phobius"/>
    </source>
</evidence>
<comment type="caution">
    <text evidence="2">The sequence shown here is derived from an EMBL/GenBank/DDBJ whole genome shotgun (WGS) entry which is preliminary data.</text>
</comment>
<keyword evidence="3" id="KW-1185">Reference proteome</keyword>